<keyword evidence="1" id="KW-0430">Lectin</keyword>
<dbReference type="InterPro" id="IPR013320">
    <property type="entry name" value="ConA-like_dom_sf"/>
</dbReference>
<keyword evidence="2" id="KW-1185">Reference proteome</keyword>
<evidence type="ECO:0000313" key="2">
    <source>
        <dbReference type="Proteomes" id="UP000278441"/>
    </source>
</evidence>
<dbReference type="Proteomes" id="UP000278441">
    <property type="component" value="Segment"/>
</dbReference>
<proteinExistence type="predicted"/>
<evidence type="ECO:0000313" key="1">
    <source>
        <dbReference type="EMBL" id="AUR99038.1"/>
    </source>
</evidence>
<dbReference type="Gene3D" id="2.60.120.200">
    <property type="match status" value="1"/>
</dbReference>
<protein>
    <submittedName>
        <fullName evidence="1">Concanavalin A-like lectin/glucanase domain protein</fullName>
    </submittedName>
</protein>
<dbReference type="Pfam" id="PF13385">
    <property type="entry name" value="Laminin_G_3"/>
    <property type="match status" value="1"/>
</dbReference>
<gene>
    <name evidence="1" type="ORF">NVP1261O_34</name>
</gene>
<dbReference type="EMBL" id="MG592625">
    <property type="protein sequence ID" value="AUR99038.1"/>
    <property type="molecule type" value="Genomic_DNA"/>
</dbReference>
<reference evidence="1 2" key="1">
    <citation type="submission" date="2017-11" db="EMBL/GenBank/DDBJ databases">
        <title>A major lineage of nontailed dsDNA viruses as unrecognized killers of marine bacteria.</title>
        <authorList>
            <person name="Kauffman K.M."/>
            <person name="Hussain F.A."/>
            <person name="Yang J."/>
            <person name="Arevalo P."/>
            <person name="Brown J.M."/>
            <person name="Chang W.K."/>
            <person name="VanInsberghe D."/>
            <person name="Elsherbini J."/>
            <person name="Cutler M.B."/>
            <person name="Kelly L."/>
            <person name="Polz M.F."/>
        </authorList>
    </citation>
    <scope>NUCLEOTIDE SEQUENCE [LARGE SCALE GENOMIC DNA]</scope>
</reference>
<dbReference type="SUPFAM" id="SSF49899">
    <property type="entry name" value="Concanavalin A-like lectins/glucanases"/>
    <property type="match status" value="1"/>
</dbReference>
<sequence>MTIISVISGQDTLDEVSGVKRSGEVVNRGQRRGVEGESYTLEAIEADVGEKEAFKVYNAVPCPNLGTSMFSLKGHEGMDGSNGQYRGGRTYIYDASGAVIGGFYFEAQRKARYYVPVLNEWRYAMDEYIGHDADYDLDWCVDYKLQSHPDAGSSWLVITTWMSGFILKVDMVVVDTAQAEALTPHYVSVRGTQGYYPNYRLYYAVLTSGRSAHNLLVKAIRYTVDGSMQQQSEGNVAQINNLGGDPEAASVIFRENQTRASFTSAAIADNWFARHRIIGLYNCFLATAGASGIDRVKGFIRTGDGGLHYTAEHALNIRTFLNSYKEVHEVNPVTGQPWTGAEINALEYGVYAYDNNAIVPDIYVNFVGQHDSVDIVDETGNTTWTAGGAAKISTLFTNEGSPTLNVSTGGHALGDGTMLGDGLTSFTVEGTVYPTSLTSAGQMLVDYTPQGGAGEYPAVKMTDTDIEFSINGVVLLSAPVNIPLNDWTHWALTRDGSVWRLFINTLKVGEVSHTTTLATATTAGRPALACSGETLGDNQFLGYLDNFTVTLGVAKYE</sequence>
<accession>A0A2I7RZF5</accession>
<name>A0A2I7RZF5_9CAUD</name>
<organism evidence="1 2">
    <name type="scientific">Vibrio phage 1.261.O._10N.286.51.A7</name>
    <dbReference type="NCBI Taxonomy" id="1881237"/>
    <lineage>
        <taxon>Viruses</taxon>
        <taxon>Duplodnaviria</taxon>
        <taxon>Heunggongvirae</taxon>
        <taxon>Uroviricota</taxon>
        <taxon>Caudoviricetes</taxon>
        <taxon>Schitoviridae</taxon>
        <taxon>Mukerjeevirus</taxon>
        <taxon>Mukerjeevirus mv51A7</taxon>
    </lineage>
</organism>
<dbReference type="GO" id="GO:0030246">
    <property type="term" value="F:carbohydrate binding"/>
    <property type="evidence" value="ECO:0007669"/>
    <property type="project" value="UniProtKB-KW"/>
</dbReference>